<dbReference type="STRING" id="1224947.SAMN05216480_11413"/>
<evidence type="ECO:0000256" key="1">
    <source>
        <dbReference type="ARBA" id="ARBA00006484"/>
    </source>
</evidence>
<dbReference type="PRINTS" id="PR00080">
    <property type="entry name" value="SDRFAMILY"/>
</dbReference>
<dbReference type="RefSeq" id="WP_093026047.1">
    <property type="nucleotide sequence ID" value="NZ_FPBK01000014.1"/>
</dbReference>
<comment type="similarity">
    <text evidence="1">Belongs to the short-chain dehydrogenases/reductases (SDR) family.</text>
</comment>
<dbReference type="AlphaFoldDB" id="A0A1I7I9V0"/>
<dbReference type="FunFam" id="3.40.50.720:FF:000084">
    <property type="entry name" value="Short-chain dehydrogenase reductase"/>
    <property type="match status" value="1"/>
</dbReference>
<dbReference type="PRINTS" id="PR00081">
    <property type="entry name" value="GDHRDH"/>
</dbReference>
<name>A0A1I7I9V0_9FLAO</name>
<proteinExistence type="inferred from homology"/>
<dbReference type="PANTHER" id="PTHR43975:SF2">
    <property type="entry name" value="EG:BACR7A4.14 PROTEIN-RELATED"/>
    <property type="match status" value="1"/>
</dbReference>
<dbReference type="CDD" id="cd05233">
    <property type="entry name" value="SDR_c"/>
    <property type="match status" value="1"/>
</dbReference>
<dbReference type="EMBL" id="FPBK01000014">
    <property type="protein sequence ID" value="SFU69620.1"/>
    <property type="molecule type" value="Genomic_DNA"/>
</dbReference>
<gene>
    <name evidence="2" type="ORF">SAMN05216480_11413</name>
</gene>
<dbReference type="Gene3D" id="3.40.50.720">
    <property type="entry name" value="NAD(P)-binding Rossmann-like Domain"/>
    <property type="match status" value="1"/>
</dbReference>
<evidence type="ECO:0000313" key="2">
    <source>
        <dbReference type="EMBL" id="SFU69620.1"/>
    </source>
</evidence>
<protein>
    <submittedName>
        <fullName evidence="2">NAD(P)-dependent dehydrogenase, short-chain alcohol dehydrogenase family</fullName>
    </submittedName>
</protein>
<dbReference type="OrthoDB" id="9803333at2"/>
<reference evidence="3" key="1">
    <citation type="submission" date="2016-10" db="EMBL/GenBank/DDBJ databases">
        <authorList>
            <person name="Varghese N."/>
            <person name="Submissions S."/>
        </authorList>
    </citation>
    <scope>NUCLEOTIDE SEQUENCE [LARGE SCALE GENOMIC DNA]</scope>
    <source>
        <strain evidence="3">CGMCC 1.12333</strain>
    </source>
</reference>
<dbReference type="SUPFAM" id="SSF51735">
    <property type="entry name" value="NAD(P)-binding Rossmann-fold domains"/>
    <property type="match status" value="1"/>
</dbReference>
<accession>A0A1I7I9V0</accession>
<organism evidence="2 3">
    <name type="scientific">Pustulibacterium marinum</name>
    <dbReference type="NCBI Taxonomy" id="1224947"/>
    <lineage>
        <taxon>Bacteria</taxon>
        <taxon>Pseudomonadati</taxon>
        <taxon>Bacteroidota</taxon>
        <taxon>Flavobacteriia</taxon>
        <taxon>Flavobacteriales</taxon>
        <taxon>Flavobacteriaceae</taxon>
        <taxon>Pustulibacterium</taxon>
    </lineage>
</organism>
<dbReference type="InterPro" id="IPR036291">
    <property type="entry name" value="NAD(P)-bd_dom_sf"/>
</dbReference>
<dbReference type="Pfam" id="PF13561">
    <property type="entry name" value="adh_short_C2"/>
    <property type="match status" value="1"/>
</dbReference>
<evidence type="ECO:0000313" key="3">
    <source>
        <dbReference type="Proteomes" id="UP000199138"/>
    </source>
</evidence>
<keyword evidence="3" id="KW-1185">Reference proteome</keyword>
<sequence>MKRFEHKTALITGAGTGIGRAIAKRLAEEGAVVVIIGRTESTLKESASQNRKISYMVVDLENTNDIARLITSLPQLDILVNNAGVAPVTPFTEIDMNEYDSVFGINVRSLFDLTKQALPMLKETKGSVINISTSIVSKPLANMSTYAGSKAAVNMLTKVWAKELAKDGIRVNSVGVGPIETPIYEKTALSEEKSQKHKDNVMAMVPLGRFGKPEEVASVVAFLASDEASFVTGSDYGVDGGAGA</sequence>
<dbReference type="InterPro" id="IPR002347">
    <property type="entry name" value="SDR_fam"/>
</dbReference>
<dbReference type="PANTHER" id="PTHR43975">
    <property type="entry name" value="ZGC:101858"/>
    <property type="match status" value="1"/>
</dbReference>
<dbReference type="Proteomes" id="UP000199138">
    <property type="component" value="Unassembled WGS sequence"/>
</dbReference>